<evidence type="ECO:0000313" key="4">
    <source>
        <dbReference type="EMBL" id="KAK1289146.1"/>
    </source>
</evidence>
<comment type="caution">
    <text evidence="4">The sequence shown here is derived from an EMBL/GenBank/DDBJ whole genome shotgun (WGS) entry which is preliminary data.</text>
</comment>
<dbReference type="PANTHER" id="PTHR31500">
    <property type="entry name" value="AT-HOOK MOTIF NUCLEAR-LOCALIZED PROTEIN 9"/>
    <property type="match status" value="1"/>
</dbReference>
<dbReference type="AlphaFoldDB" id="A0AAV9CJA4"/>
<dbReference type="PROSITE" id="PS51742">
    <property type="entry name" value="PPC"/>
    <property type="match status" value="1"/>
</dbReference>
<dbReference type="Proteomes" id="UP001180020">
    <property type="component" value="Unassembled WGS sequence"/>
</dbReference>
<organism evidence="4 5">
    <name type="scientific">Acorus calamus</name>
    <name type="common">Sweet flag</name>
    <dbReference type="NCBI Taxonomy" id="4465"/>
    <lineage>
        <taxon>Eukaryota</taxon>
        <taxon>Viridiplantae</taxon>
        <taxon>Streptophyta</taxon>
        <taxon>Embryophyta</taxon>
        <taxon>Tracheophyta</taxon>
        <taxon>Spermatophyta</taxon>
        <taxon>Magnoliopsida</taxon>
        <taxon>Liliopsida</taxon>
        <taxon>Acoraceae</taxon>
        <taxon>Acorus</taxon>
    </lineage>
</organism>
<keyword evidence="1" id="KW-0238">DNA-binding</keyword>
<feature type="domain" description="PPC" evidence="3">
    <location>
        <begin position="126"/>
        <end position="266"/>
    </location>
</feature>
<name>A0AAV9CJA4_ACOCL</name>
<evidence type="ECO:0000259" key="3">
    <source>
        <dbReference type="PROSITE" id="PS51742"/>
    </source>
</evidence>
<feature type="region of interest" description="Disordered" evidence="2">
    <location>
        <begin position="1"/>
        <end position="125"/>
    </location>
</feature>
<protein>
    <recommendedName>
        <fullName evidence="1">AT-hook motif nuclear-localized protein</fullName>
    </recommendedName>
</protein>
<evidence type="ECO:0000256" key="2">
    <source>
        <dbReference type="SAM" id="MobiDB-lite"/>
    </source>
</evidence>
<evidence type="ECO:0000313" key="5">
    <source>
        <dbReference type="Proteomes" id="UP001180020"/>
    </source>
</evidence>
<sequence>MQRNNESGLRSYYTANGMFGSPPSSPHEASNNPPPPVLFSHSLGGGGGAAAPPSAAAAAPLAEPVKRKRGRPRKYGAGTASPSSASVMKPLASPRQPPVQSPTGSSASSKRKEASKKAQMSGLGNAGQGFTPHVITIAPGEDVALNIMSFMQQRKRAVCIITACGSISNACIRQQAMLSGNTTYEGHYEILSLSGSYLPSETAGAFSRTGGLSICLSGADGDIVGGGVGGPIVAAGPVQVIAGSFVIDSDKDSNAGSVAEPKLSAPSIARPSVFSLPHSRSTVDSTARFFSNRSDDHLAGGATNFMLQSCATNVMPSQSTDWTGIRGGGHGGLHSPIDDVDEHTHD</sequence>
<dbReference type="Gene3D" id="3.30.1330.80">
    <property type="entry name" value="Hypothetical protein, similar to alpha- acetolactate decarboxylase, domain 2"/>
    <property type="match status" value="1"/>
</dbReference>
<dbReference type="GO" id="GO:0005634">
    <property type="term" value="C:nucleus"/>
    <property type="evidence" value="ECO:0007669"/>
    <property type="project" value="UniProtKB-SubCell"/>
</dbReference>
<accession>A0AAV9CJA4</accession>
<dbReference type="PANTHER" id="PTHR31500:SF68">
    <property type="entry name" value="AT-HOOK MOTIF NUCLEAR-LOCALIZED PROTEIN 14"/>
    <property type="match status" value="1"/>
</dbReference>
<reference evidence="4" key="1">
    <citation type="journal article" date="2023" name="Nat. Commun.">
        <title>Diploid and tetraploid genomes of Acorus and the evolution of monocots.</title>
        <authorList>
            <person name="Ma L."/>
            <person name="Liu K.W."/>
            <person name="Li Z."/>
            <person name="Hsiao Y.Y."/>
            <person name="Qi Y."/>
            <person name="Fu T."/>
            <person name="Tang G.D."/>
            <person name="Zhang D."/>
            <person name="Sun W.H."/>
            <person name="Liu D.K."/>
            <person name="Li Y."/>
            <person name="Chen G.Z."/>
            <person name="Liu X.D."/>
            <person name="Liao X.Y."/>
            <person name="Jiang Y.T."/>
            <person name="Yu X."/>
            <person name="Hao Y."/>
            <person name="Huang J."/>
            <person name="Zhao X.W."/>
            <person name="Ke S."/>
            <person name="Chen Y.Y."/>
            <person name="Wu W.L."/>
            <person name="Hsu J.L."/>
            <person name="Lin Y.F."/>
            <person name="Huang M.D."/>
            <person name="Li C.Y."/>
            <person name="Huang L."/>
            <person name="Wang Z.W."/>
            <person name="Zhao X."/>
            <person name="Zhong W.Y."/>
            <person name="Peng D.H."/>
            <person name="Ahmad S."/>
            <person name="Lan S."/>
            <person name="Zhang J.S."/>
            <person name="Tsai W.C."/>
            <person name="Van de Peer Y."/>
            <person name="Liu Z.J."/>
        </authorList>
    </citation>
    <scope>NUCLEOTIDE SEQUENCE</scope>
    <source>
        <strain evidence="4">CP</strain>
    </source>
</reference>
<keyword evidence="1" id="KW-0539">Nucleus</keyword>
<comment type="subcellular location">
    <subcellularLocation>
        <location evidence="1">Nucleus</location>
    </subcellularLocation>
</comment>
<dbReference type="InterPro" id="IPR005175">
    <property type="entry name" value="PPC_dom"/>
</dbReference>
<dbReference type="EMBL" id="JAUJYO010000018">
    <property type="protein sequence ID" value="KAK1289146.1"/>
    <property type="molecule type" value="Genomic_DNA"/>
</dbReference>
<dbReference type="SUPFAM" id="SSF117856">
    <property type="entry name" value="AF0104/ALDC/Ptd012-like"/>
    <property type="match status" value="1"/>
</dbReference>
<keyword evidence="5" id="KW-1185">Reference proteome</keyword>
<reference evidence="4" key="2">
    <citation type="submission" date="2023-06" db="EMBL/GenBank/DDBJ databases">
        <authorList>
            <person name="Ma L."/>
            <person name="Liu K.-W."/>
            <person name="Li Z."/>
            <person name="Hsiao Y.-Y."/>
            <person name="Qi Y."/>
            <person name="Fu T."/>
            <person name="Tang G."/>
            <person name="Zhang D."/>
            <person name="Sun W.-H."/>
            <person name="Liu D.-K."/>
            <person name="Li Y."/>
            <person name="Chen G.-Z."/>
            <person name="Liu X.-D."/>
            <person name="Liao X.-Y."/>
            <person name="Jiang Y.-T."/>
            <person name="Yu X."/>
            <person name="Hao Y."/>
            <person name="Huang J."/>
            <person name="Zhao X.-W."/>
            <person name="Ke S."/>
            <person name="Chen Y.-Y."/>
            <person name="Wu W.-L."/>
            <person name="Hsu J.-L."/>
            <person name="Lin Y.-F."/>
            <person name="Huang M.-D."/>
            <person name="Li C.-Y."/>
            <person name="Huang L."/>
            <person name="Wang Z.-W."/>
            <person name="Zhao X."/>
            <person name="Zhong W.-Y."/>
            <person name="Peng D.-H."/>
            <person name="Ahmad S."/>
            <person name="Lan S."/>
            <person name="Zhang J.-S."/>
            <person name="Tsai W.-C."/>
            <person name="Van De Peer Y."/>
            <person name="Liu Z.-J."/>
        </authorList>
    </citation>
    <scope>NUCLEOTIDE SEQUENCE</scope>
    <source>
        <strain evidence="4">CP</strain>
        <tissue evidence="4">Leaves</tissue>
    </source>
</reference>
<evidence type="ECO:0000256" key="1">
    <source>
        <dbReference type="RuleBase" id="RU367031"/>
    </source>
</evidence>
<proteinExistence type="predicted"/>
<keyword evidence="1" id="KW-0805">Transcription regulation</keyword>
<feature type="region of interest" description="Disordered" evidence="2">
    <location>
        <begin position="323"/>
        <end position="346"/>
    </location>
</feature>
<dbReference type="GO" id="GO:0003680">
    <property type="term" value="F:minor groove of adenine-thymine-rich DNA binding"/>
    <property type="evidence" value="ECO:0007669"/>
    <property type="project" value="UniProtKB-UniRule"/>
</dbReference>
<dbReference type="InterPro" id="IPR039605">
    <property type="entry name" value="AHL"/>
</dbReference>
<feature type="compositionally biased region" description="Low complexity" evidence="2">
    <location>
        <begin position="50"/>
        <end position="62"/>
    </location>
</feature>
<gene>
    <name evidence="4" type="ORF">QJS10_CPB18g00661</name>
</gene>
<comment type="function">
    <text evidence="1">Transcription factor that specifically binds AT-rich DNA sequences related to the nuclear matrix attachment regions (MARs).</text>
</comment>
<dbReference type="Pfam" id="PF03479">
    <property type="entry name" value="PCC"/>
    <property type="match status" value="1"/>
</dbReference>
<dbReference type="CDD" id="cd11378">
    <property type="entry name" value="DUF296"/>
    <property type="match status" value="1"/>
</dbReference>
<comment type="domain">
    <text evidence="1">The PPC domain mediates interactions between AHL proteins.</text>
</comment>
<keyword evidence="1" id="KW-0804">Transcription</keyword>